<dbReference type="InterPro" id="IPR025287">
    <property type="entry name" value="WAK_GUB"/>
</dbReference>
<dbReference type="GO" id="GO:0005509">
    <property type="term" value="F:calcium ion binding"/>
    <property type="evidence" value="ECO:0007669"/>
    <property type="project" value="InterPro"/>
</dbReference>
<evidence type="ECO:0000256" key="2">
    <source>
        <dbReference type="ARBA" id="ARBA00022527"/>
    </source>
</evidence>
<dbReference type="Gramene" id="OPUNC09G18060.1">
    <property type="protein sequence ID" value="OPUNC09G18060.1"/>
    <property type="gene ID" value="OPUNC09G18060"/>
</dbReference>
<evidence type="ECO:0000256" key="4">
    <source>
        <dbReference type="ARBA" id="ARBA00022679"/>
    </source>
</evidence>
<dbReference type="InterPro" id="IPR045274">
    <property type="entry name" value="WAK-like"/>
</dbReference>
<evidence type="ECO:0000256" key="1">
    <source>
        <dbReference type="ARBA" id="ARBA00004479"/>
    </source>
</evidence>
<dbReference type="PROSITE" id="PS00108">
    <property type="entry name" value="PROTEIN_KINASE_ST"/>
    <property type="match status" value="1"/>
</dbReference>
<dbReference type="SMART" id="SM00220">
    <property type="entry name" value="S_TKc"/>
    <property type="match status" value="1"/>
</dbReference>
<dbReference type="PROSITE" id="PS00010">
    <property type="entry name" value="ASX_HYDROXYL"/>
    <property type="match status" value="1"/>
</dbReference>
<accession>A0A0E0M4K8</accession>
<dbReference type="FunFam" id="3.30.200.20:FF:000043">
    <property type="entry name" value="Wall-associated receptor kinase 2"/>
    <property type="match status" value="1"/>
</dbReference>
<dbReference type="InterPro" id="IPR000719">
    <property type="entry name" value="Prot_kinase_dom"/>
</dbReference>
<proteinExistence type="predicted"/>
<dbReference type="InterPro" id="IPR000742">
    <property type="entry name" value="EGF"/>
</dbReference>
<sequence>MFFMANTKACCGKLIWHMRALFKIKDGLELASNCRLKRGWNWENVGSWHDKGFGLATGALSTLLCCLSAGWFGRRETHEFSRVRVERLLIRQCYLRNSSTSGTWNIYFDGTQFQSYDYFSLASFLEACPALESFHIWAGEYDDVWQDPALQDSNSDLLHIRRIPEFSHANLRRVSINRFFPSKSMIELTYLIIENASSLRCLKLDTSYGFYARVMCKKMNKADVIQALEAVDAIKIGHAALMMIIFPPQAGGFIFVAWSMPRLALFAAVLALQQAVAGAATGAGLRPDCQTTCGDVAVPFPFGIGAGCYHSAGFNLTCDRSLDPPRLLLGDAAAFQVLNVSIVNATVRAARVGGINITYGGNASVEGRGAWRGLGDGGPFALSEDRNELIVVWGCDVVALLTDGGNGNSSNVTISGCASFCPGTDAGGQAIAAPAGSTMSLTEDRRCTGVGCCQMPISVGRDSYQVRLRRLNPNPPQPPPPQGAGDPTVVLIAEQGWIAEASKSTRGSPLPVTFDETAVPVLLGWMIASTRIGADGEMPVNSTCPADAARSACKSSHSSCRNVSSSARAGYVCDCDAGFEGNPYLAAGCQDINECERAEEHGCFGECINTAGSFLCRCPAGTIGNHTQRNGCFRPVPTLPPRSFSTGLSIGVGVSSAASLILIVIMAILFIRKQKRRRAKKIRQKYFKQNRGQLLQQLVAQRADIAERMIIPLGELKKATNNFDRARELGGGGHGTVYKGILSDLHVVAIKKSKIAVQREIDEFINEVAILSQINHRNVVKLFGCCLETEVPLLVYEFVSNGTLYSHLHVSGPRSLLWSDRLRIATETAKAIAYLHSSVSIPIIHRDIKSTNILLDDTLTSKVSDFGASRCIPVDQTGVTTKVQGTLGYMDPTYYYTQRLTEKSDVYSFGVILVELLTRKKPFSHLTPNGEGLVAHFVTSFTEGNLVGVLDLQVMEEADMKVVEEVATLAVTCVNLRGEDRPTMRQVEMALEGIQASRENASGNLSAEKFGESNNVASDFMPSQEGRSMTEGTRQYSLEEEFLLSSRCIVHAMNSIPNFVSLTN</sequence>
<keyword evidence="13" id="KW-1015">Disulfide bond</keyword>
<dbReference type="InterPro" id="IPR018097">
    <property type="entry name" value="EGF_Ca-bd_CS"/>
</dbReference>
<keyword evidence="4" id="KW-0808">Transferase</keyword>
<reference evidence="20" key="2">
    <citation type="submission" date="2018-05" db="EMBL/GenBank/DDBJ databases">
        <title>OpunRS2 (Oryza punctata Reference Sequence Version 2).</title>
        <authorList>
            <person name="Zhang J."/>
            <person name="Kudrna D."/>
            <person name="Lee S."/>
            <person name="Talag J."/>
            <person name="Welchert J."/>
            <person name="Wing R.A."/>
        </authorList>
    </citation>
    <scope>NUCLEOTIDE SEQUENCE [LARGE SCALE GENOMIC DNA]</scope>
</reference>
<dbReference type="InterPro" id="IPR000152">
    <property type="entry name" value="EGF-type_Asp/Asn_hydroxyl_site"/>
</dbReference>
<dbReference type="AlphaFoldDB" id="A0A0E0M4K8"/>
<dbReference type="FunFam" id="1.10.510.10:FF:000084">
    <property type="entry name" value="Wall-associated receptor kinase 2"/>
    <property type="match status" value="1"/>
</dbReference>
<evidence type="ECO:0000256" key="7">
    <source>
        <dbReference type="ARBA" id="ARBA00022737"/>
    </source>
</evidence>
<reference evidence="20" key="1">
    <citation type="submission" date="2015-04" db="UniProtKB">
        <authorList>
            <consortium name="EnsemblPlants"/>
        </authorList>
    </citation>
    <scope>IDENTIFICATION</scope>
</reference>
<evidence type="ECO:0000256" key="11">
    <source>
        <dbReference type="ARBA" id="ARBA00022989"/>
    </source>
</evidence>
<keyword evidence="14" id="KW-0325">Glycoprotein</keyword>
<dbReference type="InterPro" id="IPR001245">
    <property type="entry name" value="Ser-Thr/Tyr_kinase_cat_dom"/>
</dbReference>
<keyword evidence="9" id="KW-0418">Kinase</keyword>
<evidence type="ECO:0000256" key="3">
    <source>
        <dbReference type="ARBA" id="ARBA00022536"/>
    </source>
</evidence>
<dbReference type="PROSITE" id="PS00107">
    <property type="entry name" value="PROTEIN_KINASE_ATP"/>
    <property type="match status" value="1"/>
</dbReference>
<evidence type="ECO:0000256" key="17">
    <source>
        <dbReference type="SAM" id="Phobius"/>
    </source>
</evidence>
<dbReference type="HOGENOM" id="CLU_000288_43_5_1"/>
<keyword evidence="21" id="KW-1185">Reference proteome</keyword>
<dbReference type="PROSITE" id="PS01187">
    <property type="entry name" value="EGF_CA"/>
    <property type="match status" value="1"/>
</dbReference>
<dbReference type="EnsemblPlants" id="OPUNC09G18060.1">
    <property type="protein sequence ID" value="OPUNC09G18060.1"/>
    <property type="gene ID" value="OPUNC09G18060"/>
</dbReference>
<dbReference type="InterPro" id="IPR009030">
    <property type="entry name" value="Growth_fac_rcpt_cys_sf"/>
</dbReference>
<evidence type="ECO:0000256" key="13">
    <source>
        <dbReference type="ARBA" id="ARBA00023157"/>
    </source>
</evidence>
<dbReference type="GO" id="GO:0004674">
    <property type="term" value="F:protein serine/threonine kinase activity"/>
    <property type="evidence" value="ECO:0007669"/>
    <property type="project" value="UniProtKB-KW"/>
</dbReference>
<evidence type="ECO:0000256" key="15">
    <source>
        <dbReference type="PROSITE-ProRule" id="PRU00076"/>
    </source>
</evidence>
<organism evidence="20">
    <name type="scientific">Oryza punctata</name>
    <name type="common">Red rice</name>
    <dbReference type="NCBI Taxonomy" id="4537"/>
    <lineage>
        <taxon>Eukaryota</taxon>
        <taxon>Viridiplantae</taxon>
        <taxon>Streptophyta</taxon>
        <taxon>Embryophyta</taxon>
        <taxon>Tracheophyta</taxon>
        <taxon>Spermatophyta</taxon>
        <taxon>Magnoliopsida</taxon>
        <taxon>Liliopsida</taxon>
        <taxon>Poales</taxon>
        <taxon>Poaceae</taxon>
        <taxon>BOP clade</taxon>
        <taxon>Oryzoideae</taxon>
        <taxon>Oryzeae</taxon>
        <taxon>Oryzinae</taxon>
        <taxon>Oryza</taxon>
    </lineage>
</organism>
<dbReference type="Proteomes" id="UP000026962">
    <property type="component" value="Chromosome 9"/>
</dbReference>
<dbReference type="PROSITE" id="PS50011">
    <property type="entry name" value="PROTEIN_KINASE_DOM"/>
    <property type="match status" value="1"/>
</dbReference>
<dbReference type="Pfam" id="PF13947">
    <property type="entry name" value="GUB_WAK_bind"/>
    <property type="match status" value="1"/>
</dbReference>
<keyword evidence="6" id="KW-0732">Signal</keyword>
<dbReference type="PANTHER" id="PTHR27005">
    <property type="entry name" value="WALL-ASSOCIATED RECEPTOR KINASE-LIKE 21"/>
    <property type="match status" value="1"/>
</dbReference>
<evidence type="ECO:0000259" key="18">
    <source>
        <dbReference type="PROSITE" id="PS50011"/>
    </source>
</evidence>
<comment type="subcellular location">
    <subcellularLocation>
        <location evidence="1">Membrane</location>
        <topology evidence="1">Single-pass type I membrane protein</topology>
    </subcellularLocation>
</comment>
<protein>
    <recommendedName>
        <fullName evidence="22">Protein kinase domain-containing protein</fullName>
    </recommendedName>
</protein>
<dbReference type="CDD" id="cd00054">
    <property type="entry name" value="EGF_CA"/>
    <property type="match status" value="1"/>
</dbReference>
<evidence type="ECO:0008006" key="22">
    <source>
        <dbReference type="Google" id="ProtNLM"/>
    </source>
</evidence>
<evidence type="ECO:0000313" key="20">
    <source>
        <dbReference type="EnsemblPlants" id="OPUNC09G18060.1"/>
    </source>
</evidence>
<dbReference type="InterPro" id="IPR017441">
    <property type="entry name" value="Protein_kinase_ATP_BS"/>
</dbReference>
<dbReference type="InterPro" id="IPR008271">
    <property type="entry name" value="Ser/Thr_kinase_AS"/>
</dbReference>
<dbReference type="FunFam" id="2.10.25.10:FF:000355">
    <property type="entry name" value="Wall-associated receptor kinase 3"/>
    <property type="match status" value="1"/>
</dbReference>
<dbReference type="GO" id="GO:0030247">
    <property type="term" value="F:polysaccharide binding"/>
    <property type="evidence" value="ECO:0007669"/>
    <property type="project" value="InterPro"/>
</dbReference>
<dbReference type="CDD" id="cd14066">
    <property type="entry name" value="STKc_IRAK"/>
    <property type="match status" value="1"/>
</dbReference>
<evidence type="ECO:0000256" key="14">
    <source>
        <dbReference type="ARBA" id="ARBA00023180"/>
    </source>
</evidence>
<dbReference type="SMART" id="SM00179">
    <property type="entry name" value="EGF_CA"/>
    <property type="match status" value="1"/>
</dbReference>
<dbReference type="PANTHER" id="PTHR27005:SF215">
    <property type="entry name" value="OS09G0562600 PROTEIN"/>
    <property type="match status" value="1"/>
</dbReference>
<keyword evidence="11 17" id="KW-1133">Transmembrane helix</keyword>
<keyword evidence="12 17" id="KW-0472">Membrane</keyword>
<evidence type="ECO:0000256" key="6">
    <source>
        <dbReference type="ARBA" id="ARBA00022729"/>
    </source>
</evidence>
<evidence type="ECO:0000256" key="5">
    <source>
        <dbReference type="ARBA" id="ARBA00022692"/>
    </source>
</evidence>
<dbReference type="eggNOG" id="ENOG502RMXX">
    <property type="taxonomic scope" value="Eukaryota"/>
</dbReference>
<keyword evidence="3 15" id="KW-0245">EGF-like domain</keyword>
<feature type="binding site" evidence="16">
    <location>
        <position position="752"/>
    </location>
    <ligand>
        <name>ATP</name>
        <dbReference type="ChEBI" id="CHEBI:30616"/>
    </ligand>
</feature>
<dbReference type="GO" id="GO:0005524">
    <property type="term" value="F:ATP binding"/>
    <property type="evidence" value="ECO:0007669"/>
    <property type="project" value="UniProtKB-UniRule"/>
</dbReference>
<keyword evidence="8 16" id="KW-0547">Nucleotide-binding</keyword>
<evidence type="ECO:0000256" key="10">
    <source>
        <dbReference type="ARBA" id="ARBA00022840"/>
    </source>
</evidence>
<dbReference type="Gene3D" id="1.10.510.10">
    <property type="entry name" value="Transferase(Phosphotransferase) domain 1"/>
    <property type="match status" value="1"/>
</dbReference>
<feature type="domain" description="Protein kinase" evidence="18">
    <location>
        <begin position="723"/>
        <end position="991"/>
    </location>
</feature>
<feature type="transmembrane region" description="Helical" evidence="17">
    <location>
        <begin position="648"/>
        <end position="671"/>
    </location>
</feature>
<keyword evidence="10 16" id="KW-0067">ATP-binding</keyword>
<dbReference type="Gene3D" id="3.30.200.20">
    <property type="entry name" value="Phosphorylase Kinase, domain 1"/>
    <property type="match status" value="1"/>
</dbReference>
<evidence type="ECO:0000256" key="12">
    <source>
        <dbReference type="ARBA" id="ARBA00023136"/>
    </source>
</evidence>
<dbReference type="InterPro" id="IPR001881">
    <property type="entry name" value="EGF-like_Ca-bd_dom"/>
</dbReference>
<dbReference type="InterPro" id="IPR055357">
    <property type="entry name" value="LRR_At1g61320_AtMIF1"/>
</dbReference>
<dbReference type="SUPFAM" id="SSF56112">
    <property type="entry name" value="Protein kinase-like (PK-like)"/>
    <property type="match status" value="1"/>
</dbReference>
<comment type="caution">
    <text evidence="15">Lacks conserved residue(s) required for the propagation of feature annotation.</text>
</comment>
<keyword evidence="5 17" id="KW-0812">Transmembrane</keyword>
<evidence type="ECO:0000256" key="8">
    <source>
        <dbReference type="ARBA" id="ARBA00022741"/>
    </source>
</evidence>
<dbReference type="InterPro" id="IPR011009">
    <property type="entry name" value="Kinase-like_dom_sf"/>
</dbReference>
<name>A0A0E0M4K8_ORYPU</name>
<dbReference type="STRING" id="4537.A0A0E0M4K8"/>
<evidence type="ECO:0000313" key="21">
    <source>
        <dbReference type="Proteomes" id="UP000026962"/>
    </source>
</evidence>
<evidence type="ECO:0000259" key="19">
    <source>
        <dbReference type="PROSITE" id="PS50026"/>
    </source>
</evidence>
<dbReference type="Pfam" id="PF23622">
    <property type="entry name" value="LRR_At1g61320_AtMIF1"/>
    <property type="match status" value="1"/>
</dbReference>
<dbReference type="GO" id="GO:0005886">
    <property type="term" value="C:plasma membrane"/>
    <property type="evidence" value="ECO:0007669"/>
    <property type="project" value="TreeGrafter"/>
</dbReference>
<evidence type="ECO:0000256" key="16">
    <source>
        <dbReference type="PROSITE-ProRule" id="PRU10141"/>
    </source>
</evidence>
<dbReference type="Pfam" id="PF07714">
    <property type="entry name" value="PK_Tyr_Ser-Thr"/>
    <property type="match status" value="1"/>
</dbReference>
<keyword evidence="7" id="KW-0677">Repeat</keyword>
<dbReference type="SMART" id="SM00181">
    <property type="entry name" value="EGF"/>
    <property type="match status" value="2"/>
</dbReference>
<dbReference type="PROSITE" id="PS50026">
    <property type="entry name" value="EGF_3"/>
    <property type="match status" value="1"/>
</dbReference>
<dbReference type="Gene3D" id="2.10.25.10">
    <property type="entry name" value="Laminin"/>
    <property type="match status" value="2"/>
</dbReference>
<dbReference type="SUPFAM" id="SSF57184">
    <property type="entry name" value="Growth factor receptor domain"/>
    <property type="match status" value="1"/>
</dbReference>
<dbReference type="GO" id="GO:0007166">
    <property type="term" value="P:cell surface receptor signaling pathway"/>
    <property type="evidence" value="ECO:0007669"/>
    <property type="project" value="InterPro"/>
</dbReference>
<feature type="domain" description="EGF-like" evidence="19">
    <location>
        <begin position="591"/>
        <end position="628"/>
    </location>
</feature>
<keyword evidence="2" id="KW-0723">Serine/threonine-protein kinase</keyword>
<evidence type="ECO:0000256" key="9">
    <source>
        <dbReference type="ARBA" id="ARBA00022777"/>
    </source>
</evidence>
<dbReference type="OMA" id="QRNGCFR"/>